<evidence type="ECO:0000256" key="5">
    <source>
        <dbReference type="ARBA" id="ARBA00023136"/>
    </source>
</evidence>
<feature type="domain" description="Cardiolipin synthase N-terminal" evidence="8">
    <location>
        <begin position="27"/>
        <end position="73"/>
    </location>
</feature>
<feature type="domain" description="SHOCT" evidence="7">
    <location>
        <begin position="108"/>
        <end position="134"/>
    </location>
</feature>
<dbReference type="InterPro" id="IPR027379">
    <property type="entry name" value="CLS_N"/>
</dbReference>
<sequence>MSTQTYLAYDYPLLSMFWTMLWFFLWIMWFILLFRIILDIFRDDDLGGWGKAGWLVFVIVLPFLGVFVYLVVRGRHMGSREVAHARAQQEEFDRYIRDTASSGGGSVDELARLSEMRNRGDISEEEFRRAKDLVLGNAGPAAGGGAATGT</sequence>
<evidence type="ECO:0000259" key="8">
    <source>
        <dbReference type="Pfam" id="PF13396"/>
    </source>
</evidence>
<evidence type="ECO:0000256" key="3">
    <source>
        <dbReference type="ARBA" id="ARBA00022692"/>
    </source>
</evidence>
<feature type="transmembrane region" description="Helical" evidence="6">
    <location>
        <begin position="52"/>
        <end position="72"/>
    </location>
</feature>
<keyword evidence="3 6" id="KW-0812">Transmembrane</keyword>
<name>A0ABS2VUT8_STRAS</name>
<evidence type="ECO:0000256" key="2">
    <source>
        <dbReference type="ARBA" id="ARBA00022475"/>
    </source>
</evidence>
<protein>
    <submittedName>
        <fullName evidence="9">SHOCT domain-containing protein</fullName>
    </submittedName>
</protein>
<feature type="transmembrane region" description="Helical" evidence="6">
    <location>
        <begin position="12"/>
        <end position="32"/>
    </location>
</feature>
<gene>
    <name evidence="9" type="ORF">JS756_21965</name>
</gene>
<dbReference type="InterPro" id="IPR018649">
    <property type="entry name" value="SHOCT"/>
</dbReference>
<evidence type="ECO:0000259" key="7">
    <source>
        <dbReference type="Pfam" id="PF09851"/>
    </source>
</evidence>
<keyword evidence="2" id="KW-1003">Cell membrane</keyword>
<dbReference type="Pfam" id="PF13396">
    <property type="entry name" value="PLDc_N"/>
    <property type="match status" value="1"/>
</dbReference>
<dbReference type="Pfam" id="PF09851">
    <property type="entry name" value="SHOCT"/>
    <property type="match status" value="1"/>
</dbReference>
<organism evidence="9 10">
    <name type="scientific">Streptomyces actuosus</name>
    <dbReference type="NCBI Taxonomy" id="1885"/>
    <lineage>
        <taxon>Bacteria</taxon>
        <taxon>Bacillati</taxon>
        <taxon>Actinomycetota</taxon>
        <taxon>Actinomycetes</taxon>
        <taxon>Kitasatosporales</taxon>
        <taxon>Streptomycetaceae</taxon>
        <taxon>Streptomyces</taxon>
    </lineage>
</organism>
<proteinExistence type="predicted"/>
<comment type="subcellular location">
    <subcellularLocation>
        <location evidence="1">Cell membrane</location>
        <topology evidence="1">Multi-pass membrane protein</topology>
    </subcellularLocation>
</comment>
<keyword evidence="5 6" id="KW-0472">Membrane</keyword>
<keyword evidence="4 6" id="KW-1133">Transmembrane helix</keyword>
<comment type="caution">
    <text evidence="9">The sequence shown here is derived from an EMBL/GenBank/DDBJ whole genome shotgun (WGS) entry which is preliminary data.</text>
</comment>
<accession>A0ABS2VUT8</accession>
<evidence type="ECO:0000256" key="1">
    <source>
        <dbReference type="ARBA" id="ARBA00004651"/>
    </source>
</evidence>
<dbReference type="Proteomes" id="UP000788262">
    <property type="component" value="Unassembled WGS sequence"/>
</dbReference>
<evidence type="ECO:0000256" key="4">
    <source>
        <dbReference type="ARBA" id="ARBA00022989"/>
    </source>
</evidence>
<keyword evidence="10" id="KW-1185">Reference proteome</keyword>
<reference evidence="9 10" key="1">
    <citation type="submission" date="2021-02" db="EMBL/GenBank/DDBJ databases">
        <title>Whole genome sequencing of Streptomyces actuosus VRA1.</title>
        <authorList>
            <person name="Sen G."/>
            <person name="Sen A."/>
        </authorList>
    </citation>
    <scope>NUCLEOTIDE SEQUENCE [LARGE SCALE GENOMIC DNA]</scope>
    <source>
        <strain evidence="9 10">VRA1</strain>
    </source>
</reference>
<evidence type="ECO:0000256" key="6">
    <source>
        <dbReference type="SAM" id="Phobius"/>
    </source>
</evidence>
<dbReference type="RefSeq" id="WP_205384872.1">
    <property type="nucleotide sequence ID" value="NZ_JAFFZS010000018.1"/>
</dbReference>
<evidence type="ECO:0000313" key="10">
    <source>
        <dbReference type="Proteomes" id="UP000788262"/>
    </source>
</evidence>
<dbReference type="EMBL" id="JAFFZS010000018">
    <property type="protein sequence ID" value="MBN0046725.1"/>
    <property type="molecule type" value="Genomic_DNA"/>
</dbReference>
<evidence type="ECO:0000313" key="9">
    <source>
        <dbReference type="EMBL" id="MBN0046725.1"/>
    </source>
</evidence>